<evidence type="ECO:0000256" key="5">
    <source>
        <dbReference type="ARBA" id="ARBA00033748"/>
    </source>
</evidence>
<keyword evidence="11" id="KW-1185">Reference proteome</keyword>
<feature type="binding site" evidence="6">
    <location>
        <position position="231"/>
    </location>
    <ligand>
        <name>FMN</name>
        <dbReference type="ChEBI" id="CHEBI:58210"/>
    </ligand>
</feature>
<evidence type="ECO:0000313" key="10">
    <source>
        <dbReference type="Proteomes" id="UP000255277"/>
    </source>
</evidence>
<gene>
    <name evidence="9" type="primary">snaA</name>
    <name evidence="9" type="ORF">NCTC12195_00650</name>
    <name evidence="8" type="ORF">SGA02_22760</name>
</gene>
<dbReference type="Pfam" id="PF00296">
    <property type="entry name" value="Bac_luciferase"/>
    <property type="match status" value="1"/>
</dbReference>
<dbReference type="InterPro" id="IPR051260">
    <property type="entry name" value="Diverse_substr_monoxygenases"/>
</dbReference>
<dbReference type="EMBL" id="UHDK01000001">
    <property type="protein sequence ID" value="SUM31243.1"/>
    <property type="molecule type" value="Genomic_DNA"/>
</dbReference>
<keyword evidence="4 9" id="KW-0503">Monooxygenase</keyword>
<dbReference type="Proteomes" id="UP000321057">
    <property type="component" value="Unassembled WGS sequence"/>
</dbReference>
<feature type="binding site" evidence="6">
    <location>
        <position position="59"/>
    </location>
    <ligand>
        <name>FMN</name>
        <dbReference type="ChEBI" id="CHEBI:58210"/>
    </ligand>
</feature>
<proteinExistence type="inferred from homology"/>
<dbReference type="GO" id="GO:0016705">
    <property type="term" value="F:oxidoreductase activity, acting on paired donors, with incorporation or reduction of molecular oxygen"/>
    <property type="evidence" value="ECO:0007669"/>
    <property type="project" value="InterPro"/>
</dbReference>
<evidence type="ECO:0000313" key="8">
    <source>
        <dbReference type="EMBL" id="GEQ06448.1"/>
    </source>
</evidence>
<dbReference type="STRING" id="1293.SH09_00505"/>
<sequence length="457" mass="51599">MANKKIHFNAFVQNSPSPYSSGLWKHEKDHGTKHNRLDFWINLAQTLEKGKFDSVFIADVLGTYNTYNNSFDTSAKYAVQLPSHEPTVLVSAMAAATKHIGFVPTISTTYSQPYSLTRQLSTLDHLTQGRIGWNVVTSYLKSEAVNLGLPERLSKDERYNRADEFLEVAYKLWEESWEDGAVVQDAATDTYANPQKVHTVKFHGQYFDIDGPHLVEPSVQRTPVLFQAGASTKGKHFAAKHAEAVFSKHNSLEDLKRFVAEMEEKAEIYGRERGDIRVFPMVLPIVGKTEAEAYEKLKMLESYVSHEGVATLLSGHTGIDLSHIDPDDYVEDIQTDAIQVDLDYYAKDTTRKWTFKEALKHHCIGNGAAIFIGTKEQVADQFETWAIEGGAAGFNITQAYNPGTFEELIDEVIPILQERGLYRTEYEGTTLRENLYGKGQQHIKYSHPAQRNKKIPN</sequence>
<reference evidence="8 11" key="2">
    <citation type="submission" date="2019-07" db="EMBL/GenBank/DDBJ databases">
        <title>Whole genome shotgun sequence of Staphylococcus gallinarum NBRC 109767.</title>
        <authorList>
            <person name="Hosoyama A."/>
            <person name="Uohara A."/>
            <person name="Ohji S."/>
            <person name="Ichikawa N."/>
        </authorList>
    </citation>
    <scope>NUCLEOTIDE SEQUENCE [LARGE SCALE GENOMIC DNA]</scope>
    <source>
        <strain evidence="8 11">NBRC 109767</strain>
    </source>
</reference>
<evidence type="ECO:0000256" key="1">
    <source>
        <dbReference type="ARBA" id="ARBA00022630"/>
    </source>
</evidence>
<name>A0A0D0SQE9_STAGA</name>
<dbReference type="CDD" id="cd01095">
    <property type="entry name" value="Nitrilotriacetate_monoxgenase"/>
    <property type="match status" value="1"/>
</dbReference>
<feature type="domain" description="Luciferase-like" evidence="7">
    <location>
        <begin position="24"/>
        <end position="386"/>
    </location>
</feature>
<dbReference type="InterPro" id="IPR036661">
    <property type="entry name" value="Luciferase-like_sf"/>
</dbReference>
<organism evidence="9 10">
    <name type="scientific">Staphylococcus gallinarum</name>
    <dbReference type="NCBI Taxonomy" id="1293"/>
    <lineage>
        <taxon>Bacteria</taxon>
        <taxon>Bacillati</taxon>
        <taxon>Bacillota</taxon>
        <taxon>Bacilli</taxon>
        <taxon>Bacillales</taxon>
        <taxon>Staphylococcaceae</taxon>
        <taxon>Staphylococcus</taxon>
    </lineage>
</organism>
<dbReference type="InterPro" id="IPR011251">
    <property type="entry name" value="Luciferase-like_dom"/>
</dbReference>
<dbReference type="PANTHER" id="PTHR30011:SF16">
    <property type="entry name" value="C2H2 FINGER DOMAIN TRANSCRIPTION FACTOR (EUROFUNG)-RELATED"/>
    <property type="match status" value="1"/>
</dbReference>
<dbReference type="Gene3D" id="3.20.20.30">
    <property type="entry name" value="Luciferase-like domain"/>
    <property type="match status" value="1"/>
</dbReference>
<dbReference type="PIRSF" id="PIRSF000337">
    <property type="entry name" value="NTA_MOA"/>
    <property type="match status" value="1"/>
</dbReference>
<comment type="similarity">
    <text evidence="5">Belongs to the NtaA/SnaA/DszA monooxygenase family.</text>
</comment>
<evidence type="ECO:0000313" key="9">
    <source>
        <dbReference type="EMBL" id="SUM31243.1"/>
    </source>
</evidence>
<dbReference type="PANTHER" id="PTHR30011">
    <property type="entry name" value="ALKANESULFONATE MONOOXYGENASE-RELATED"/>
    <property type="match status" value="1"/>
</dbReference>
<evidence type="ECO:0000256" key="2">
    <source>
        <dbReference type="ARBA" id="ARBA00022643"/>
    </source>
</evidence>
<dbReference type="RefSeq" id="WP_042737656.1">
    <property type="nucleotide sequence ID" value="NZ_BKAX01000006.1"/>
</dbReference>
<evidence type="ECO:0000259" key="7">
    <source>
        <dbReference type="Pfam" id="PF00296"/>
    </source>
</evidence>
<protein>
    <submittedName>
        <fullName evidence="8">N5,N10-methylene tetrahydromethanopterin reductase</fullName>
    </submittedName>
    <submittedName>
        <fullName evidence="9">Putative monooxygenase</fullName>
    </submittedName>
</protein>
<dbReference type="InterPro" id="IPR016215">
    <property type="entry name" value="NTA_MOA"/>
</dbReference>
<dbReference type="Proteomes" id="UP000255277">
    <property type="component" value="Unassembled WGS sequence"/>
</dbReference>
<evidence type="ECO:0000256" key="4">
    <source>
        <dbReference type="ARBA" id="ARBA00023033"/>
    </source>
</evidence>
<dbReference type="NCBIfam" id="TIGR03860">
    <property type="entry name" value="FMN_nitrolo"/>
    <property type="match status" value="1"/>
</dbReference>
<dbReference type="AlphaFoldDB" id="A0A0D0SQE9"/>
<dbReference type="GO" id="GO:0004497">
    <property type="term" value="F:monooxygenase activity"/>
    <property type="evidence" value="ECO:0007669"/>
    <property type="project" value="UniProtKB-KW"/>
</dbReference>
<keyword evidence="2 6" id="KW-0288">FMN</keyword>
<keyword evidence="3" id="KW-0560">Oxidoreductase</keyword>
<evidence type="ECO:0000313" key="11">
    <source>
        <dbReference type="Proteomes" id="UP000321057"/>
    </source>
</evidence>
<accession>A0A0D0SQE9</accession>
<feature type="binding site" evidence="6">
    <location>
        <position position="159"/>
    </location>
    <ligand>
        <name>FMN</name>
        <dbReference type="ChEBI" id="CHEBI:58210"/>
    </ligand>
</feature>
<evidence type="ECO:0000256" key="3">
    <source>
        <dbReference type="ARBA" id="ARBA00023002"/>
    </source>
</evidence>
<evidence type="ECO:0000256" key="6">
    <source>
        <dbReference type="PIRSR" id="PIRSR000337-1"/>
    </source>
</evidence>
<dbReference type="EMBL" id="BKAX01000006">
    <property type="protein sequence ID" value="GEQ06448.1"/>
    <property type="molecule type" value="Genomic_DNA"/>
</dbReference>
<keyword evidence="1 6" id="KW-0285">Flavoprotein</keyword>
<feature type="binding site" evidence="6">
    <location>
        <position position="105"/>
    </location>
    <ligand>
        <name>FMN</name>
        <dbReference type="ChEBI" id="CHEBI:58210"/>
    </ligand>
</feature>
<reference evidence="9 10" key="1">
    <citation type="submission" date="2018-06" db="EMBL/GenBank/DDBJ databases">
        <authorList>
            <consortium name="Pathogen Informatics"/>
            <person name="Doyle S."/>
        </authorList>
    </citation>
    <scope>NUCLEOTIDE SEQUENCE [LARGE SCALE GENOMIC DNA]</scope>
    <source>
        <strain evidence="9 10">NCTC12195</strain>
    </source>
</reference>
<dbReference type="SUPFAM" id="SSF51679">
    <property type="entry name" value="Bacterial luciferase-like"/>
    <property type="match status" value="1"/>
</dbReference>
<dbReference type="OrthoDB" id="3265338at2"/>